<dbReference type="PANTHER" id="PTHR10778:SF10">
    <property type="entry name" value="SOLUTE CARRIER FAMILY 35 MEMBER B1"/>
    <property type="match status" value="1"/>
</dbReference>
<feature type="transmembrane region" description="Helical" evidence="9">
    <location>
        <begin position="96"/>
        <end position="117"/>
    </location>
</feature>
<proteinExistence type="inferred from homology"/>
<feature type="transmembrane region" description="Helical" evidence="9">
    <location>
        <begin position="340"/>
        <end position="358"/>
    </location>
</feature>
<sequence>MSLTKKIKNEKSSKQETNQLKSNTQNNESKPLKKELSIKSILIEKLHYIKTHLKEELFFIFCVGGIYIFYLLYGLVQEQLNITKFGAEKKVFGFTAFLLALQCFFNMLSAWLVSLVNKEPKDNTPFMKYGFVSSLLVISTFLSNQSIRYISYPTQVLAKSCKPIPVIFMGLLLFKKKYPFLKYIVVIVISLGISLFMLPKASSKKNIQFEGHDHLFGNFILFVSLMMDGIMGPFQDNLVRQYKPSATSMMLNTNIWNLFLFSIMAFARGEVGQAIDFILEYPEVIKLIFSFCITSAIGQQFIFLTTNKFGSLNCSTITTTRKFFSILVSIFYFGHSLDNLQWIAICMVFGGLILDLYISYSNKKKGALSPVATPPVKHSTNASENKKTL</sequence>
<dbReference type="InterPro" id="IPR013657">
    <property type="entry name" value="SCL35B1-4/HUT1"/>
</dbReference>
<evidence type="ECO:0000256" key="4">
    <source>
        <dbReference type="ARBA" id="ARBA00022692"/>
    </source>
</evidence>
<evidence type="ECO:0000313" key="10">
    <source>
        <dbReference type="EMBL" id="KAK5579118.1"/>
    </source>
</evidence>
<feature type="transmembrane region" description="Helical" evidence="9">
    <location>
        <begin position="246"/>
        <end position="267"/>
    </location>
</feature>
<reference evidence="10 11" key="1">
    <citation type="submission" date="2023-11" db="EMBL/GenBank/DDBJ databases">
        <title>Dfirmibasis_genome.</title>
        <authorList>
            <person name="Edelbroek B."/>
            <person name="Kjellin J."/>
            <person name="Jerlstrom-Hultqvist J."/>
            <person name="Soderbom F."/>
        </authorList>
    </citation>
    <scope>NUCLEOTIDE SEQUENCE [LARGE SCALE GENOMIC DNA]</scope>
    <source>
        <strain evidence="10 11">TNS-C-14</strain>
    </source>
</reference>
<organism evidence="10 11">
    <name type="scientific">Dictyostelium firmibasis</name>
    <dbReference type="NCBI Taxonomy" id="79012"/>
    <lineage>
        <taxon>Eukaryota</taxon>
        <taxon>Amoebozoa</taxon>
        <taxon>Evosea</taxon>
        <taxon>Eumycetozoa</taxon>
        <taxon>Dictyostelia</taxon>
        <taxon>Dictyosteliales</taxon>
        <taxon>Dictyosteliaceae</taxon>
        <taxon>Dictyostelium</taxon>
    </lineage>
</organism>
<comment type="caution">
    <text evidence="10">The sequence shown here is derived from an EMBL/GenBank/DDBJ whole genome shotgun (WGS) entry which is preliminary data.</text>
</comment>
<accession>A0AAN7U164</accession>
<feature type="transmembrane region" description="Helical" evidence="9">
    <location>
        <begin position="287"/>
        <end position="305"/>
    </location>
</feature>
<comment type="similarity">
    <text evidence="2">Belongs to the nucleotide-sugar transporter family. SLC35B subfamily.</text>
</comment>
<dbReference type="EMBL" id="JAVFKY010000003">
    <property type="protein sequence ID" value="KAK5579118.1"/>
    <property type="molecule type" value="Genomic_DNA"/>
</dbReference>
<keyword evidence="5" id="KW-0256">Endoplasmic reticulum</keyword>
<evidence type="ECO:0000256" key="2">
    <source>
        <dbReference type="ARBA" id="ARBA00010694"/>
    </source>
</evidence>
<dbReference type="Proteomes" id="UP001344447">
    <property type="component" value="Unassembled WGS sequence"/>
</dbReference>
<keyword evidence="11" id="KW-1185">Reference proteome</keyword>
<evidence type="ECO:0000256" key="9">
    <source>
        <dbReference type="SAM" id="Phobius"/>
    </source>
</evidence>
<feature type="transmembrane region" description="Helical" evidence="9">
    <location>
        <begin position="129"/>
        <end position="150"/>
    </location>
</feature>
<evidence type="ECO:0000256" key="5">
    <source>
        <dbReference type="ARBA" id="ARBA00022824"/>
    </source>
</evidence>
<keyword evidence="7 9" id="KW-0472">Membrane</keyword>
<dbReference type="GO" id="GO:0005459">
    <property type="term" value="F:UDP-galactose transmembrane transporter activity"/>
    <property type="evidence" value="ECO:0007669"/>
    <property type="project" value="TreeGrafter"/>
</dbReference>
<gene>
    <name evidence="10" type="ORF">RB653_008797</name>
</gene>
<dbReference type="GO" id="GO:0000139">
    <property type="term" value="C:Golgi membrane"/>
    <property type="evidence" value="ECO:0007669"/>
    <property type="project" value="TreeGrafter"/>
</dbReference>
<evidence type="ECO:0000256" key="1">
    <source>
        <dbReference type="ARBA" id="ARBA00004477"/>
    </source>
</evidence>
<keyword evidence="4 9" id="KW-0812">Transmembrane</keyword>
<feature type="transmembrane region" description="Helical" evidence="9">
    <location>
        <begin position="57"/>
        <end position="76"/>
    </location>
</feature>
<dbReference type="InterPro" id="IPR037185">
    <property type="entry name" value="EmrE-like"/>
</dbReference>
<evidence type="ECO:0000256" key="3">
    <source>
        <dbReference type="ARBA" id="ARBA00022448"/>
    </source>
</evidence>
<dbReference type="GO" id="GO:0005789">
    <property type="term" value="C:endoplasmic reticulum membrane"/>
    <property type="evidence" value="ECO:0007669"/>
    <property type="project" value="UniProtKB-SubCell"/>
</dbReference>
<dbReference type="SUPFAM" id="SSF103481">
    <property type="entry name" value="Multidrug resistance efflux transporter EmrE"/>
    <property type="match status" value="1"/>
</dbReference>
<keyword evidence="3" id="KW-0813">Transport</keyword>
<dbReference type="PANTHER" id="PTHR10778">
    <property type="entry name" value="SOLUTE CARRIER FAMILY 35 MEMBER B"/>
    <property type="match status" value="1"/>
</dbReference>
<dbReference type="GO" id="GO:0005460">
    <property type="term" value="F:UDP-glucose transmembrane transporter activity"/>
    <property type="evidence" value="ECO:0007669"/>
    <property type="project" value="TreeGrafter"/>
</dbReference>
<comment type="subcellular location">
    <subcellularLocation>
        <location evidence="1">Endoplasmic reticulum membrane</location>
        <topology evidence="1">Multi-pass membrane protein</topology>
    </subcellularLocation>
</comment>
<feature type="transmembrane region" description="Helical" evidence="9">
    <location>
        <begin position="181"/>
        <end position="199"/>
    </location>
</feature>
<keyword evidence="6 9" id="KW-1133">Transmembrane helix</keyword>
<evidence type="ECO:0000256" key="8">
    <source>
        <dbReference type="SAM" id="MobiDB-lite"/>
    </source>
</evidence>
<feature type="region of interest" description="Disordered" evidence="8">
    <location>
        <begin position="1"/>
        <end position="28"/>
    </location>
</feature>
<evidence type="ECO:0000256" key="7">
    <source>
        <dbReference type="ARBA" id="ARBA00023136"/>
    </source>
</evidence>
<dbReference type="AlphaFoldDB" id="A0AAN7U164"/>
<evidence type="ECO:0000256" key="6">
    <source>
        <dbReference type="ARBA" id="ARBA00022989"/>
    </source>
</evidence>
<evidence type="ECO:0000313" key="11">
    <source>
        <dbReference type="Proteomes" id="UP001344447"/>
    </source>
</evidence>
<name>A0AAN7U164_9MYCE</name>
<feature type="transmembrane region" description="Helical" evidence="9">
    <location>
        <begin position="215"/>
        <end position="234"/>
    </location>
</feature>
<protein>
    <submittedName>
        <fullName evidence="10">Uncharacterized protein</fullName>
    </submittedName>
</protein>
<dbReference type="Pfam" id="PF08449">
    <property type="entry name" value="UAA"/>
    <property type="match status" value="1"/>
</dbReference>
<feature type="region of interest" description="Disordered" evidence="8">
    <location>
        <begin position="367"/>
        <end position="389"/>
    </location>
</feature>
<feature type="compositionally biased region" description="Polar residues" evidence="8">
    <location>
        <begin position="15"/>
        <end position="28"/>
    </location>
</feature>